<keyword evidence="1" id="KW-0560">Oxidoreductase</keyword>
<evidence type="ECO:0000256" key="2">
    <source>
        <dbReference type="ARBA" id="ARBA00023033"/>
    </source>
</evidence>
<feature type="region of interest" description="Disordered" evidence="3">
    <location>
        <begin position="130"/>
        <end position="153"/>
    </location>
</feature>
<dbReference type="PRINTS" id="PR00420">
    <property type="entry name" value="RNGMNOXGNASE"/>
</dbReference>
<dbReference type="InterPro" id="IPR050493">
    <property type="entry name" value="FAD-dep_Monooxygenase_BioMet"/>
</dbReference>
<dbReference type="SUPFAM" id="SSF51905">
    <property type="entry name" value="FAD/NAD(P)-binding domain"/>
    <property type="match status" value="1"/>
</dbReference>
<gene>
    <name evidence="5" type="ORF">Drose_30630</name>
</gene>
<dbReference type="Pfam" id="PF01494">
    <property type="entry name" value="FAD_binding_3"/>
    <property type="match status" value="1"/>
</dbReference>
<feature type="domain" description="FAD-binding" evidence="4">
    <location>
        <begin position="2"/>
        <end position="340"/>
    </location>
</feature>
<dbReference type="PANTHER" id="PTHR13789">
    <property type="entry name" value="MONOOXYGENASE"/>
    <property type="match status" value="1"/>
</dbReference>
<keyword evidence="6" id="KW-1185">Reference proteome</keyword>
<protein>
    <submittedName>
        <fullName evidence="5">FAD-dependent monooxygenase</fullName>
    </submittedName>
</protein>
<evidence type="ECO:0000313" key="6">
    <source>
        <dbReference type="Proteomes" id="UP001058271"/>
    </source>
</evidence>
<organism evidence="5 6">
    <name type="scientific">Dactylosporangium roseum</name>
    <dbReference type="NCBI Taxonomy" id="47989"/>
    <lineage>
        <taxon>Bacteria</taxon>
        <taxon>Bacillati</taxon>
        <taxon>Actinomycetota</taxon>
        <taxon>Actinomycetes</taxon>
        <taxon>Micromonosporales</taxon>
        <taxon>Micromonosporaceae</taxon>
        <taxon>Dactylosporangium</taxon>
    </lineage>
</organism>
<dbReference type="InterPro" id="IPR036188">
    <property type="entry name" value="FAD/NAD-bd_sf"/>
</dbReference>
<evidence type="ECO:0000259" key="4">
    <source>
        <dbReference type="Pfam" id="PF01494"/>
    </source>
</evidence>
<dbReference type="RefSeq" id="WP_260724789.1">
    <property type="nucleotide sequence ID" value="NZ_BAAABS010000006.1"/>
</dbReference>
<evidence type="ECO:0000256" key="3">
    <source>
        <dbReference type="SAM" id="MobiDB-lite"/>
    </source>
</evidence>
<dbReference type="Proteomes" id="UP001058271">
    <property type="component" value="Chromosome"/>
</dbReference>
<accession>A0ABY5Z0W5</accession>
<dbReference type="EMBL" id="CP073721">
    <property type="protein sequence ID" value="UWZ35447.1"/>
    <property type="molecule type" value="Genomic_DNA"/>
</dbReference>
<keyword evidence="2 5" id="KW-0503">Monooxygenase</keyword>
<dbReference type="PANTHER" id="PTHR13789:SF309">
    <property type="entry name" value="PUTATIVE (AFU_ORTHOLOGUE AFUA_6G14510)-RELATED"/>
    <property type="match status" value="1"/>
</dbReference>
<evidence type="ECO:0000256" key="1">
    <source>
        <dbReference type="ARBA" id="ARBA00023002"/>
    </source>
</evidence>
<dbReference type="Gene3D" id="3.50.50.60">
    <property type="entry name" value="FAD/NAD(P)-binding domain"/>
    <property type="match status" value="1"/>
</dbReference>
<feature type="compositionally biased region" description="Polar residues" evidence="3">
    <location>
        <begin position="130"/>
        <end position="142"/>
    </location>
</feature>
<reference evidence="5" key="1">
    <citation type="submission" date="2021-04" db="EMBL/GenBank/DDBJ databases">
        <title>Biosynthetic gene clusters of Dactylosporangioum roseum.</title>
        <authorList>
            <person name="Hartkoorn R.C."/>
            <person name="Beaudoing E."/>
            <person name="Hot D."/>
            <person name="Moureu S."/>
        </authorList>
    </citation>
    <scope>NUCLEOTIDE SEQUENCE</scope>
    <source>
        <strain evidence="5">NRRL B-16295</strain>
    </source>
</reference>
<name>A0ABY5Z0W5_9ACTN</name>
<proteinExistence type="predicted"/>
<dbReference type="GO" id="GO:0004497">
    <property type="term" value="F:monooxygenase activity"/>
    <property type="evidence" value="ECO:0007669"/>
    <property type="project" value="UniProtKB-KW"/>
</dbReference>
<sequence>MEAVIIGGGVAGPVAALALRRIGWDVTIYEAYADPAGDVGSFISLGANGLRVLDAIGAGRAVTARGTAIPLLRLWSGRGRLLGEAPRGRVTLMRGHLVETLRDLAIDAGACLVTGRRLQDVRNGTATFADSTANPRATSRETVQPDGGHRHAGQPATADLIVGADGVHSRLRTIVDPGAPAPVYAGLWTVSGRSTHPVEPGAFNLVFGSKATFVYAATAAGTLWSAQVPSRTRPAAYLGHESLIELYHGDRGPAARIIEHTDQWHPFTVLRRLPSVPRSHRDAMVLLGDAAHPIGAGQGASLAIEDAVVLAKCLRDRATVTDALAAFDRLRRPRTDRMLKAAGVNSGAKIAGPLAARVRDALMPVLFRRFATRGSAWMYDYDVEWQTPVATVSA</sequence>
<evidence type="ECO:0000313" key="5">
    <source>
        <dbReference type="EMBL" id="UWZ35447.1"/>
    </source>
</evidence>
<dbReference type="InterPro" id="IPR002938">
    <property type="entry name" value="FAD-bd"/>
</dbReference>